<accession>A0AC61PQ01</accession>
<organism evidence="1 2">
    <name type="scientific">Aristaeella lactis</name>
    <dbReference type="NCBI Taxonomy" id="3046383"/>
    <lineage>
        <taxon>Bacteria</taxon>
        <taxon>Bacillati</taxon>
        <taxon>Bacillota</taxon>
        <taxon>Clostridia</taxon>
        <taxon>Eubacteriales</taxon>
        <taxon>Aristaeellaceae</taxon>
        <taxon>Aristaeella</taxon>
    </lineage>
</organism>
<evidence type="ECO:0000313" key="2">
    <source>
        <dbReference type="Proteomes" id="UP000192328"/>
    </source>
</evidence>
<gene>
    <name evidence="1" type="ORF">SAMN06297397_2985</name>
</gene>
<sequence length="254" mass="29041">MDSWFTVETIDSQTYAISEYRHWEETHCYLLCGREKAILIDTGLGISGIRKVVEGLTDLPVTVVTTHVHWDHIGGHGLFDTIAVHELEKDWLAVRFPLPLQAVKNSLTMRPCDFPDGFNPEDYRIFQGEPQIILRDGDCLDPGGREIRVVHTPGHSPGHCCFYEPDRQYMYTGDLVYEGCLDAFYPTTDPILMYKSVKRISQYEVSRILPGHHRLDIPVSLVSRVEDGFTQIEQQGLLRQGNGLFEFDGFQIRI</sequence>
<proteinExistence type="predicted"/>
<keyword evidence="2" id="KW-1185">Reference proteome</keyword>
<comment type="caution">
    <text evidence="1">The sequence shown here is derived from an EMBL/GenBank/DDBJ whole genome shotgun (WGS) entry which is preliminary data.</text>
</comment>
<dbReference type="EMBL" id="FWXZ01000008">
    <property type="protein sequence ID" value="SMC88399.1"/>
    <property type="molecule type" value="Genomic_DNA"/>
</dbReference>
<reference evidence="1" key="1">
    <citation type="submission" date="2017-04" db="EMBL/GenBank/DDBJ databases">
        <authorList>
            <person name="Varghese N."/>
            <person name="Submissions S."/>
        </authorList>
    </citation>
    <scope>NUCLEOTIDE SEQUENCE</scope>
    <source>
        <strain evidence="1">WTE2008</strain>
    </source>
</reference>
<protein>
    <submittedName>
        <fullName evidence="1">Glyoxylase, beta-lactamase superfamily II</fullName>
    </submittedName>
</protein>
<dbReference type="Proteomes" id="UP000192328">
    <property type="component" value="Unassembled WGS sequence"/>
</dbReference>
<name>A0AC61PQ01_9FIRM</name>
<evidence type="ECO:0000313" key="1">
    <source>
        <dbReference type="EMBL" id="SMC88399.1"/>
    </source>
</evidence>